<protein>
    <submittedName>
        <fullName evidence="2">Cytochrome C biosynthesis protein</fullName>
    </submittedName>
    <submittedName>
        <fullName evidence="1">PD40 domain-containing protein</fullName>
    </submittedName>
</protein>
<keyword evidence="4" id="KW-1185">Reference proteome</keyword>
<dbReference type="Proteomes" id="UP000256321">
    <property type="component" value="Unassembled WGS sequence"/>
</dbReference>
<dbReference type="InterPro" id="IPR011659">
    <property type="entry name" value="WD40"/>
</dbReference>
<dbReference type="Proteomes" id="UP000629596">
    <property type="component" value="Unassembled WGS sequence"/>
</dbReference>
<reference evidence="2 3" key="1">
    <citation type="submission" date="2018-07" db="EMBL/GenBank/DDBJ databases">
        <title>Parabacteroides acidifaciens nov. sp., isolated from human feces.</title>
        <authorList>
            <person name="Wang Y.J."/>
        </authorList>
    </citation>
    <scope>NUCLEOTIDE SEQUENCE [LARGE SCALE GENOMIC DNA]</scope>
    <source>
        <strain evidence="2 3">426-9</strain>
    </source>
</reference>
<dbReference type="Pfam" id="PF07676">
    <property type="entry name" value="PD40"/>
    <property type="match status" value="3"/>
</dbReference>
<reference evidence="1 4" key="2">
    <citation type="submission" date="2020-08" db="EMBL/GenBank/DDBJ databases">
        <title>Genome public.</title>
        <authorList>
            <person name="Liu C."/>
            <person name="Sun Q."/>
        </authorList>
    </citation>
    <scope>NUCLEOTIDE SEQUENCE [LARGE SCALE GENOMIC DNA]</scope>
    <source>
        <strain evidence="1 4">426_9</strain>
    </source>
</reference>
<comment type="caution">
    <text evidence="2">The sequence shown here is derived from an EMBL/GenBank/DDBJ whole genome shotgun (WGS) entry which is preliminary data.</text>
</comment>
<dbReference type="RefSeq" id="WP_115500892.1">
    <property type="nucleotide sequence ID" value="NZ_JACRTI010000057.1"/>
</dbReference>
<evidence type="ECO:0000313" key="4">
    <source>
        <dbReference type="Proteomes" id="UP000629596"/>
    </source>
</evidence>
<dbReference type="EMBL" id="QREV01000057">
    <property type="protein sequence ID" value="RDU47856.1"/>
    <property type="molecule type" value="Genomic_DNA"/>
</dbReference>
<dbReference type="SUPFAM" id="SSF82171">
    <property type="entry name" value="DPP6 N-terminal domain-like"/>
    <property type="match status" value="1"/>
</dbReference>
<accession>A0A3D8HA33</accession>
<name>A0A3D8HA33_9BACT</name>
<dbReference type="PROSITE" id="PS51257">
    <property type="entry name" value="PROKAR_LIPOPROTEIN"/>
    <property type="match status" value="1"/>
</dbReference>
<dbReference type="AlphaFoldDB" id="A0A3D8HA33"/>
<organism evidence="2 3">
    <name type="scientific">Parabacteroides acidifaciens</name>
    <dbReference type="NCBI Taxonomy" id="2290935"/>
    <lineage>
        <taxon>Bacteria</taxon>
        <taxon>Pseudomonadati</taxon>
        <taxon>Bacteroidota</taxon>
        <taxon>Bacteroidia</taxon>
        <taxon>Bacteroidales</taxon>
        <taxon>Tannerellaceae</taxon>
        <taxon>Parabacteroides</taxon>
    </lineage>
</organism>
<evidence type="ECO:0000313" key="1">
    <source>
        <dbReference type="EMBL" id="MBC8603401.1"/>
    </source>
</evidence>
<dbReference type="Gene3D" id="2.120.10.30">
    <property type="entry name" value="TolB, C-terminal domain"/>
    <property type="match status" value="2"/>
</dbReference>
<sequence>MARYIILYTLLFLTACQPGRVSPDRQTDTSPVLFPDYTDVTFPCNIVAPNFLITEEGEAFYTEIGSEGQVFFSQKSRNADVRIPAEKWKVLTTATAGKEFYIRICVRQEGKWIQYKDIRNTISTESVDPYLVYRLLYPGYELWNEMGIYQRDLTSYEVTPIIENKSAKSECMNCHTFCRNNSETMMLHIRGKAGGTVISRNGNVEKVNIKKEGMNNGGTYAAWHPEGRYIAYSVNEIQQFFHSTGKKPIEVSDLESDLIVWDCETNQMITDSLIYGPEWMETFPAWSLDGKTLYFCRSKAITQQTPLDSIYYDLYKISFDAQNRVFGKPECVYNASALHKSISFPRVSPDGNYLMFTCSDYGNFSIWHPESELYLLNLQNGNIRNMQEVNSDNVESFHTWSSTGKWFVFSSKRIDGFWAHPFIAFFDPKTGIAGKPFMVPQKDPEFYKTFTKTFNLPELIINPITENEHSLKLIRNKLLSSSPD</sequence>
<dbReference type="EMBL" id="JACRTI010000057">
    <property type="protein sequence ID" value="MBC8603401.1"/>
    <property type="molecule type" value="Genomic_DNA"/>
</dbReference>
<evidence type="ECO:0000313" key="3">
    <source>
        <dbReference type="Proteomes" id="UP000256321"/>
    </source>
</evidence>
<dbReference type="InterPro" id="IPR011042">
    <property type="entry name" value="6-blade_b-propeller_TolB-like"/>
</dbReference>
<evidence type="ECO:0000313" key="2">
    <source>
        <dbReference type="EMBL" id="RDU47856.1"/>
    </source>
</evidence>
<gene>
    <name evidence="2" type="ORF">DWU89_17340</name>
    <name evidence="1" type="ORF">H8784_16940</name>
</gene>
<proteinExistence type="predicted"/>